<dbReference type="AlphaFoldDB" id="A0A108UAC1"/>
<accession>A0A108UAC1</accession>
<comment type="caution">
    <text evidence="1">The sequence shown here is derived from an EMBL/GenBank/DDBJ whole genome shotgun (WGS) entry which is preliminary data.</text>
</comment>
<dbReference type="EMBL" id="JAJA02000001">
    <property type="protein sequence ID" value="KWS05462.1"/>
    <property type="molecule type" value="Genomic_DNA"/>
</dbReference>
<proteinExistence type="predicted"/>
<evidence type="ECO:0000313" key="2">
    <source>
        <dbReference type="Proteomes" id="UP000023435"/>
    </source>
</evidence>
<sequence>MVSIAGRGPRGEWLSIGGPVAALRPQTVAKSRVAMPGTGRARPTRSTDTPGLCTVGYCATALGPDRPDWSRLG</sequence>
<organism evidence="1 2">
    <name type="scientific">Lysobacter capsici AZ78</name>
    <dbReference type="NCBI Taxonomy" id="1444315"/>
    <lineage>
        <taxon>Bacteria</taxon>
        <taxon>Pseudomonadati</taxon>
        <taxon>Pseudomonadota</taxon>
        <taxon>Gammaproteobacteria</taxon>
        <taxon>Lysobacterales</taxon>
        <taxon>Lysobacteraceae</taxon>
        <taxon>Lysobacter</taxon>
    </lineage>
</organism>
<name>A0A108UAC1_9GAMM</name>
<evidence type="ECO:0000313" key="1">
    <source>
        <dbReference type="EMBL" id="KWS05462.1"/>
    </source>
</evidence>
<dbReference type="Proteomes" id="UP000023435">
    <property type="component" value="Unassembled WGS sequence"/>
</dbReference>
<reference evidence="1 2" key="1">
    <citation type="journal article" date="2014" name="Genome Announc.">
        <title>Draft Genome Sequence of Lysobacter capsici AZ78, a Bacterium Antagonistic to Plant-Pathogenic Oomycetes.</title>
        <authorList>
            <person name="Puopolo G."/>
            <person name="Sonego P."/>
            <person name="Engelen K."/>
            <person name="Pertot I."/>
        </authorList>
    </citation>
    <scope>NUCLEOTIDE SEQUENCE [LARGE SCALE GENOMIC DNA]</scope>
    <source>
        <strain evidence="1 2">AZ78</strain>
    </source>
</reference>
<gene>
    <name evidence="1" type="ORF">AZ78_3014</name>
</gene>
<protein>
    <submittedName>
        <fullName evidence="1">Uncharacterized protein</fullName>
    </submittedName>
</protein>
<keyword evidence="2" id="KW-1185">Reference proteome</keyword>